<sequence>MSEIQEILNKIDRSELDYDNHFEYSKICSRMLRGTDKEQSESRRILIHILANWENVNDCFKPLWTDLVESAGFYPYLIKENLELNNFAELIRTEFHKSRHLSDKYYHEEQKILSEILDEGKNLIVSAPTSFGKSLLIEDIVASGKYQNIVVIQPTLALLDETRKKLKKYADSYKIIIKTSQLPSEDMGNLFLLTSERVMEYEYFPETIDLLILDEFYKLSAKRDDERSDTLNNAFNLLVNKYGAKFYLLGPNIKGISEGFAERYGAEFYKTDYSLVDIESIDCFTGHKKENKELKKERLFKLLLELQDEQTIIYCSSPSKVNEYSREFQKYLEKHGKGRIRDLPLLEWIRKYIGSGWNILDCLEYGIGIHNGALQKHITTSIIDYFNTKQLNYLFCTSTIIEGVNTTAKNIVYFDKTKGSNKKLDFFDYCNIKGRSGRMMEHYIGKIYNFNEPPKQEDIIIDIPFFEQNPISCEVLVHLSDEEVKKKDTEDYLFLKSLPKDERDLFKRNGISIKGQYAVLREIRDDLRYSKNLIIWRGIPTSDQLKHILTYAWNNFSSEKENRSQIKSLDRLALLTDRYIRRKSIIPLINDELEYHFTIRRILSGEASYAEMKKYGYQVKNPRYKKYPDLSEEELMNNVIISMFQIHRHWFGYTIPKWLSVINNLQKHVCAKNEIRSGDYSYIIQQIESGFVQKNLSILDEYGIPTTALDKLERYIDEELDEEAVFERLIKSKCYQNKEFLEYERYKIEENIFKK</sequence>
<evidence type="ECO:0000259" key="5">
    <source>
        <dbReference type="PROSITE" id="PS51192"/>
    </source>
</evidence>
<evidence type="ECO:0000256" key="4">
    <source>
        <dbReference type="ARBA" id="ARBA00022840"/>
    </source>
</evidence>
<dbReference type="AlphaFoldDB" id="A0A7J9PQA7"/>
<protein>
    <recommendedName>
        <fullName evidence="9">Helicase</fullName>
    </recommendedName>
</protein>
<dbReference type="Pfam" id="PF00270">
    <property type="entry name" value="DEAD"/>
    <property type="match status" value="1"/>
</dbReference>
<dbReference type="InterPro" id="IPR027417">
    <property type="entry name" value="P-loop_NTPase"/>
</dbReference>
<dbReference type="PROSITE" id="PS51194">
    <property type="entry name" value="HELICASE_CTER"/>
    <property type="match status" value="1"/>
</dbReference>
<evidence type="ECO:0000313" key="8">
    <source>
        <dbReference type="Proteomes" id="UP000567099"/>
    </source>
</evidence>
<reference evidence="7 8" key="1">
    <citation type="submission" date="2020-07" db="EMBL/GenBank/DDBJ databases">
        <title>Genomic Encyclopedia of Type Strains, Phase IV (KMG-V): Genome sequencing to study the core and pangenomes of soil and plant-associated prokaryotes.</title>
        <authorList>
            <person name="Whitman W."/>
        </authorList>
    </citation>
    <scope>NUCLEOTIDE SEQUENCE [LARGE SCALE GENOMIC DNA]</scope>
    <source>
        <strain evidence="7 8">C13</strain>
    </source>
</reference>
<dbReference type="PANTHER" id="PTHR47961">
    <property type="entry name" value="DNA POLYMERASE THETA, PUTATIVE (AFU_ORTHOLOGUE AFUA_1G05260)-RELATED"/>
    <property type="match status" value="1"/>
</dbReference>
<accession>A0A7J9PQA7</accession>
<dbReference type="GO" id="GO:0004386">
    <property type="term" value="F:helicase activity"/>
    <property type="evidence" value="ECO:0007669"/>
    <property type="project" value="UniProtKB-KW"/>
</dbReference>
<evidence type="ECO:0008006" key="9">
    <source>
        <dbReference type="Google" id="ProtNLM"/>
    </source>
</evidence>
<keyword evidence="4" id="KW-0067">ATP-binding</keyword>
<dbReference type="InterPro" id="IPR014001">
    <property type="entry name" value="Helicase_ATP-bd"/>
</dbReference>
<evidence type="ECO:0000259" key="6">
    <source>
        <dbReference type="PROSITE" id="PS51194"/>
    </source>
</evidence>
<dbReference type="InterPro" id="IPR011545">
    <property type="entry name" value="DEAD/DEAH_box_helicase_dom"/>
</dbReference>
<feature type="domain" description="Helicase C-terminal" evidence="6">
    <location>
        <begin position="298"/>
        <end position="483"/>
    </location>
</feature>
<evidence type="ECO:0000256" key="2">
    <source>
        <dbReference type="ARBA" id="ARBA00022801"/>
    </source>
</evidence>
<dbReference type="SUPFAM" id="SSF52540">
    <property type="entry name" value="P-loop containing nucleoside triphosphate hydrolases"/>
    <property type="match status" value="2"/>
</dbReference>
<dbReference type="Gene3D" id="3.40.50.300">
    <property type="entry name" value="P-loop containing nucleotide triphosphate hydrolases"/>
    <property type="match status" value="2"/>
</dbReference>
<comment type="caution">
    <text evidence="7">The sequence shown here is derived from an EMBL/GenBank/DDBJ whole genome shotgun (WGS) entry which is preliminary data.</text>
</comment>
<dbReference type="PROSITE" id="PS51192">
    <property type="entry name" value="HELICASE_ATP_BIND_1"/>
    <property type="match status" value="1"/>
</dbReference>
<feature type="domain" description="Helicase ATP-binding" evidence="5">
    <location>
        <begin position="114"/>
        <end position="238"/>
    </location>
</feature>
<dbReference type="GO" id="GO:0005524">
    <property type="term" value="F:ATP binding"/>
    <property type="evidence" value="ECO:0007669"/>
    <property type="project" value="UniProtKB-KW"/>
</dbReference>
<proteinExistence type="predicted"/>
<dbReference type="GO" id="GO:0016787">
    <property type="term" value="F:hydrolase activity"/>
    <property type="evidence" value="ECO:0007669"/>
    <property type="project" value="UniProtKB-KW"/>
</dbReference>
<keyword evidence="3" id="KW-0347">Helicase</keyword>
<dbReference type="InterPro" id="IPR050474">
    <property type="entry name" value="Hel308_SKI2-like"/>
</dbReference>
<organism evidence="7 8">
    <name type="scientific">Methanococcus maripaludis</name>
    <name type="common">Methanococcus deltae</name>
    <dbReference type="NCBI Taxonomy" id="39152"/>
    <lineage>
        <taxon>Archaea</taxon>
        <taxon>Methanobacteriati</taxon>
        <taxon>Methanobacteriota</taxon>
        <taxon>Methanomada group</taxon>
        <taxon>Methanococci</taxon>
        <taxon>Methanococcales</taxon>
        <taxon>Methanococcaceae</taxon>
        <taxon>Methanococcus</taxon>
    </lineage>
</organism>
<dbReference type="Proteomes" id="UP000567099">
    <property type="component" value="Unassembled WGS sequence"/>
</dbReference>
<name>A0A7J9PQA7_METMI</name>
<dbReference type="PANTHER" id="PTHR47961:SF6">
    <property type="entry name" value="DNA-DIRECTED DNA POLYMERASE"/>
    <property type="match status" value="1"/>
</dbReference>
<dbReference type="InterPro" id="IPR001650">
    <property type="entry name" value="Helicase_C-like"/>
</dbReference>
<gene>
    <name evidence="7" type="ORF">HNP94_001949</name>
</gene>
<keyword evidence="1" id="KW-0547">Nucleotide-binding</keyword>
<evidence type="ECO:0000256" key="1">
    <source>
        <dbReference type="ARBA" id="ARBA00022741"/>
    </source>
</evidence>
<evidence type="ECO:0000313" key="7">
    <source>
        <dbReference type="EMBL" id="MBA2864910.1"/>
    </source>
</evidence>
<dbReference type="GO" id="GO:0003676">
    <property type="term" value="F:nucleic acid binding"/>
    <property type="evidence" value="ECO:0007669"/>
    <property type="project" value="InterPro"/>
</dbReference>
<dbReference type="EMBL" id="JACDUO010000004">
    <property type="protein sequence ID" value="MBA2864910.1"/>
    <property type="molecule type" value="Genomic_DNA"/>
</dbReference>
<keyword evidence="2" id="KW-0378">Hydrolase</keyword>
<dbReference type="RefSeq" id="WP_181505299.1">
    <property type="nucleotide sequence ID" value="NZ_JACDUO010000004.1"/>
</dbReference>
<dbReference type="GO" id="GO:0140097">
    <property type="term" value="F:catalytic activity, acting on DNA"/>
    <property type="evidence" value="ECO:0007669"/>
    <property type="project" value="UniProtKB-ARBA"/>
</dbReference>
<evidence type="ECO:0000256" key="3">
    <source>
        <dbReference type="ARBA" id="ARBA00022806"/>
    </source>
</evidence>